<reference evidence="1 2" key="2">
    <citation type="journal article" date="2013" name="Environ. Sci. Technol.">
        <title>The 4-tert-butylphenol-utilizing bacterium Sphingobium fuliginis OMI can degrade bisphenols via phenolic ring hydroxylation and meta-cleavage pathway.</title>
        <authorList>
            <person name="Ogata Y."/>
            <person name="Goda S."/>
            <person name="Toyama T."/>
            <person name="Sei K."/>
            <person name="Ike M."/>
        </authorList>
    </citation>
    <scope>NUCLEOTIDE SEQUENCE [LARGE SCALE GENOMIC DNA]</scope>
    <source>
        <strain evidence="1 2">OMI</strain>
    </source>
</reference>
<dbReference type="AlphaFoldDB" id="A0A292ZKJ4"/>
<gene>
    <name evidence="1" type="ORF">SFOMI_4206</name>
</gene>
<name>A0A292ZKJ4_SPHSA</name>
<dbReference type="EMBL" id="BEWI01000032">
    <property type="protein sequence ID" value="GAY23628.1"/>
    <property type="molecule type" value="Genomic_DNA"/>
</dbReference>
<organism evidence="1 2">
    <name type="scientific">Sphingobium fuliginis (strain ATCC 27551)</name>
    <dbReference type="NCBI Taxonomy" id="336203"/>
    <lineage>
        <taxon>Bacteria</taxon>
        <taxon>Pseudomonadati</taxon>
        <taxon>Pseudomonadota</taxon>
        <taxon>Alphaproteobacteria</taxon>
        <taxon>Sphingomonadales</taxon>
        <taxon>Sphingomonadaceae</taxon>
        <taxon>Sphingobium</taxon>
    </lineage>
</organism>
<comment type="caution">
    <text evidence="1">The sequence shown here is derived from an EMBL/GenBank/DDBJ whole genome shotgun (WGS) entry which is preliminary data.</text>
</comment>
<protein>
    <recommendedName>
        <fullName evidence="3">Amidohydrolase</fullName>
    </recommendedName>
</protein>
<accession>A0A292ZKJ4</accession>
<evidence type="ECO:0008006" key="3">
    <source>
        <dbReference type="Google" id="ProtNLM"/>
    </source>
</evidence>
<evidence type="ECO:0000313" key="2">
    <source>
        <dbReference type="Proteomes" id="UP000221538"/>
    </source>
</evidence>
<proteinExistence type="predicted"/>
<dbReference type="RefSeq" id="WP_099186503.1">
    <property type="nucleotide sequence ID" value="NZ_BEWI01000032.1"/>
</dbReference>
<reference evidence="1 2" key="1">
    <citation type="journal article" date="2013" name="Biodegradation">
        <title>Occurrence of 4-tert-butylphenol (4-t-BP) biodegradation in an aquatic sample caused by the presence of Spirodela polyrrhiza and isolation of a 4-t-BP-utilizing bacterium.</title>
        <authorList>
            <person name="Ogata Y."/>
            <person name="Toyama T."/>
            <person name="Yu N."/>
            <person name="Wang X."/>
            <person name="Sei K."/>
            <person name="Ike M."/>
        </authorList>
    </citation>
    <scope>NUCLEOTIDE SEQUENCE [LARGE SCALE GENOMIC DNA]</scope>
    <source>
        <strain evidence="1 2">OMI</strain>
    </source>
</reference>
<evidence type="ECO:0000313" key="1">
    <source>
        <dbReference type="EMBL" id="GAY23628.1"/>
    </source>
</evidence>
<sequence>MPELMIDAHVHLHPGDDPRDRLMQAHGRMMAAAGKDCLPVFMLAEQQGCDAFGMLKASARSTAEPESLWLETGSADILVLAGRQVVSAERLEILALATAAGFADGAPAEQLVAAMGAADALTILPWGVGKWAGARGRLVDRLLAGDPEGRLLLGDNGGRPAFWPERRFHHRTVLRGSDPLPLRGDARRIGTFGTILHGGLSADRPGRDLRALIRSAGRQARHYGAPASPLDFLGNQLRLRMAS</sequence>
<dbReference type="Proteomes" id="UP000221538">
    <property type="component" value="Unassembled WGS sequence"/>
</dbReference>